<evidence type="ECO:0008006" key="3">
    <source>
        <dbReference type="Google" id="ProtNLM"/>
    </source>
</evidence>
<dbReference type="PANTHER" id="PTHR38811">
    <property type="match status" value="1"/>
</dbReference>
<keyword evidence="2" id="KW-1185">Reference proteome</keyword>
<dbReference type="Proteomes" id="UP001210678">
    <property type="component" value="Unassembled WGS sequence"/>
</dbReference>
<organism evidence="1 2">
    <name type="scientific">Vibrio algarum</name>
    <dbReference type="NCBI Taxonomy" id="3020714"/>
    <lineage>
        <taxon>Bacteria</taxon>
        <taxon>Pseudomonadati</taxon>
        <taxon>Pseudomonadota</taxon>
        <taxon>Gammaproteobacteria</taxon>
        <taxon>Vibrionales</taxon>
        <taxon>Vibrionaceae</taxon>
        <taxon>Vibrio</taxon>
    </lineage>
</organism>
<dbReference type="EMBL" id="JAQLOI010000003">
    <property type="protein sequence ID" value="MDB1125127.1"/>
    <property type="molecule type" value="Genomic_DNA"/>
</dbReference>
<evidence type="ECO:0000313" key="1">
    <source>
        <dbReference type="EMBL" id="MDB1125127.1"/>
    </source>
</evidence>
<proteinExistence type="predicted"/>
<evidence type="ECO:0000313" key="2">
    <source>
        <dbReference type="Proteomes" id="UP001210678"/>
    </source>
</evidence>
<dbReference type="Gene3D" id="3.40.50.10210">
    <property type="match status" value="1"/>
</dbReference>
<protein>
    <recommendedName>
        <fullName evidence="3">1-aminocyclopropane-1-carboxylate deaminase</fullName>
    </recommendedName>
</protein>
<sequence length="351" mass="39088">MCWLNFITLNSVAPIKNLHQISDAGAGKGLMQLHPTRDTELIVCGMANTLLEGKAFPSPVLSNGSVTPAILVHGIFKALREQGHKIRLHCYQLGLDSVPDFHGCELDEVITHYCKVGEEAELVEQTLIPELRRQQLNGEEHLIAESGIGGTTFATLWLQRWIDNNLWFAGSTKDKKKLALKRAAINELLEKTEHLPLEANAYTDNTEYSDPVQRACCALLESDLDKVNFAGGAMIFAPIIAMQKTTRVKEVSVATTRWVLDAEDSKTVAKALPDNCELRIPKVKFHQSDFHAIRMYEDGYVVEGCGLGACLEFAERHGLQDSDLVASLDKAVAPWYEKKNECNENHQYESL</sequence>
<reference evidence="1 2" key="1">
    <citation type="submission" date="2023-01" db="EMBL/GenBank/DDBJ databases">
        <title>Vibrio sp. KJ40-1 sp.nov, isolated from marine algae.</title>
        <authorList>
            <person name="Butt M."/>
            <person name="Kim J.M.J."/>
            <person name="Jeon C.O.C."/>
        </authorList>
    </citation>
    <scope>NUCLEOTIDE SEQUENCE [LARGE SCALE GENOMIC DNA]</scope>
    <source>
        <strain evidence="1 2">KJ40-1</strain>
    </source>
</reference>
<gene>
    <name evidence="1" type="ORF">PGX00_16360</name>
</gene>
<accession>A0ABT4YU71</accession>
<name>A0ABT4YU71_9VIBR</name>
<comment type="caution">
    <text evidence="1">The sequence shown here is derived from an EMBL/GenBank/DDBJ whole genome shotgun (WGS) entry which is preliminary data.</text>
</comment>
<dbReference type="InterPro" id="IPR002805">
    <property type="entry name" value="Nict_dMeBzImd_PRibTrfase_arc"/>
</dbReference>
<dbReference type="PANTHER" id="PTHR38811:SF1">
    <property type="entry name" value="UPF0284 PROTEIN SLL1500"/>
    <property type="match status" value="1"/>
</dbReference>
<dbReference type="RefSeq" id="WP_272138547.1">
    <property type="nucleotide sequence ID" value="NZ_JAQLOI010000003.1"/>
</dbReference>
<dbReference type="InterPro" id="IPR036087">
    <property type="entry name" value="Nict_dMeBzImd_PRibTrfase_sf"/>
</dbReference>